<dbReference type="Proteomes" id="UP000887578">
    <property type="component" value="Unplaced"/>
</dbReference>
<evidence type="ECO:0000313" key="2">
    <source>
        <dbReference type="Proteomes" id="UP000887578"/>
    </source>
</evidence>
<proteinExistence type="predicted"/>
<dbReference type="GO" id="GO:0005886">
    <property type="term" value="C:plasma membrane"/>
    <property type="evidence" value="ECO:0007669"/>
    <property type="project" value="TreeGrafter"/>
</dbReference>
<dbReference type="PANTHER" id="PTHR10590">
    <property type="entry name" value="SODIUM/NUCLEOSIDE COTRANSPORTER"/>
    <property type="match status" value="1"/>
</dbReference>
<dbReference type="PROSITE" id="PS51257">
    <property type="entry name" value="PROKAR_LIPOPROTEIN"/>
    <property type="match status" value="1"/>
</dbReference>
<name>A0A914P7N5_9BILA</name>
<keyword evidence="1" id="KW-0812">Transmembrane</keyword>
<dbReference type="AlphaFoldDB" id="A0A914P7N5"/>
<keyword evidence="1" id="KW-0472">Membrane</keyword>
<evidence type="ECO:0000313" key="3">
    <source>
        <dbReference type="WBParaSite" id="PDA_v2.g13434.t1"/>
    </source>
</evidence>
<keyword evidence="2" id="KW-1185">Reference proteome</keyword>
<sequence length="76" mass="8219">MCPRRKAIFAKVVIRALISGCMSCFMTACVAGILVSSPEACHSNSFSNCVYLSNITDFLSPYLPPTPIPLSTTVKF</sequence>
<accession>A0A914P7N5</accession>
<feature type="transmembrane region" description="Helical" evidence="1">
    <location>
        <begin position="12"/>
        <end position="35"/>
    </location>
</feature>
<protein>
    <submittedName>
        <fullName evidence="3">Secreted protein</fullName>
    </submittedName>
</protein>
<organism evidence="2 3">
    <name type="scientific">Panagrolaimus davidi</name>
    <dbReference type="NCBI Taxonomy" id="227884"/>
    <lineage>
        <taxon>Eukaryota</taxon>
        <taxon>Metazoa</taxon>
        <taxon>Ecdysozoa</taxon>
        <taxon>Nematoda</taxon>
        <taxon>Chromadorea</taxon>
        <taxon>Rhabditida</taxon>
        <taxon>Tylenchina</taxon>
        <taxon>Panagrolaimomorpha</taxon>
        <taxon>Panagrolaimoidea</taxon>
        <taxon>Panagrolaimidae</taxon>
        <taxon>Panagrolaimus</taxon>
    </lineage>
</organism>
<evidence type="ECO:0000256" key="1">
    <source>
        <dbReference type="SAM" id="Phobius"/>
    </source>
</evidence>
<dbReference type="PANTHER" id="PTHR10590:SF4">
    <property type="entry name" value="SOLUTE CARRIER FAMILY 28 MEMBER 3"/>
    <property type="match status" value="1"/>
</dbReference>
<dbReference type="InterPro" id="IPR008276">
    <property type="entry name" value="C_nuclsd_transpt"/>
</dbReference>
<dbReference type="WBParaSite" id="PDA_v2.g13434.t1">
    <property type="protein sequence ID" value="PDA_v2.g13434.t1"/>
    <property type="gene ID" value="PDA_v2.g13434"/>
</dbReference>
<reference evidence="3" key="1">
    <citation type="submission" date="2022-11" db="UniProtKB">
        <authorList>
            <consortium name="WormBaseParasite"/>
        </authorList>
    </citation>
    <scope>IDENTIFICATION</scope>
</reference>
<keyword evidence="1" id="KW-1133">Transmembrane helix</keyword>
<dbReference type="GO" id="GO:0005415">
    <property type="term" value="F:nucleoside:sodium symporter activity"/>
    <property type="evidence" value="ECO:0007669"/>
    <property type="project" value="TreeGrafter"/>
</dbReference>